<reference evidence="14" key="1">
    <citation type="submission" date="2021-12" db="EMBL/GenBank/DDBJ databases">
        <authorList>
            <person name="King R."/>
        </authorList>
    </citation>
    <scope>NUCLEOTIDE SEQUENCE</scope>
</reference>
<dbReference type="Gene3D" id="3.55.40.20">
    <property type="entry name" value="Iron/manganese superoxide dismutase, C-terminal domain"/>
    <property type="match status" value="1"/>
</dbReference>
<organism evidence="14 15">
    <name type="scientific">Brassicogethes aeneus</name>
    <name type="common">Rape pollen beetle</name>
    <name type="synonym">Meligethes aeneus</name>
    <dbReference type="NCBI Taxonomy" id="1431903"/>
    <lineage>
        <taxon>Eukaryota</taxon>
        <taxon>Metazoa</taxon>
        <taxon>Ecdysozoa</taxon>
        <taxon>Arthropoda</taxon>
        <taxon>Hexapoda</taxon>
        <taxon>Insecta</taxon>
        <taxon>Pterygota</taxon>
        <taxon>Neoptera</taxon>
        <taxon>Endopterygota</taxon>
        <taxon>Coleoptera</taxon>
        <taxon>Polyphaga</taxon>
        <taxon>Cucujiformia</taxon>
        <taxon>Nitidulidae</taxon>
        <taxon>Meligethinae</taxon>
        <taxon>Brassicogethes</taxon>
    </lineage>
</organism>
<name>A0A9P0BME8_BRAAE</name>
<evidence type="ECO:0000313" key="15">
    <source>
        <dbReference type="Proteomes" id="UP001154078"/>
    </source>
</evidence>
<evidence type="ECO:0000256" key="4">
    <source>
        <dbReference type="ARBA" id="ARBA00008714"/>
    </source>
</evidence>
<gene>
    <name evidence="14" type="ORF">MELIAE_LOCUS13134</name>
</gene>
<dbReference type="Proteomes" id="UP001154078">
    <property type="component" value="Chromosome 9"/>
</dbReference>
<dbReference type="InterPro" id="IPR019833">
    <property type="entry name" value="Mn/Fe_SOD_BS"/>
</dbReference>
<evidence type="ECO:0000256" key="11">
    <source>
        <dbReference type="ARBA" id="ARBA00049204"/>
    </source>
</evidence>
<keyword evidence="15" id="KW-1185">Reference proteome</keyword>
<dbReference type="Pfam" id="PF00081">
    <property type="entry name" value="Sod_Fe_N"/>
    <property type="match status" value="1"/>
</dbReference>
<dbReference type="SUPFAM" id="SSF54719">
    <property type="entry name" value="Fe,Mn superoxide dismutase (SOD), C-terminal domain"/>
    <property type="match status" value="1"/>
</dbReference>
<feature type="domain" description="Manganese/iron superoxide dismutase N-terminal" evidence="12">
    <location>
        <begin position="75"/>
        <end position="156"/>
    </location>
</feature>
<dbReference type="AlphaFoldDB" id="A0A9P0BME8"/>
<dbReference type="GO" id="GO:0004784">
    <property type="term" value="F:superoxide dismutase activity"/>
    <property type="evidence" value="ECO:0007669"/>
    <property type="project" value="UniProtKB-EC"/>
</dbReference>
<comment type="function">
    <text evidence="2">Destroys superoxide anion radicals which are normally produced within the cells and which are toxic to biological systems.</text>
</comment>
<dbReference type="GO" id="GO:0098803">
    <property type="term" value="C:respiratory chain complex"/>
    <property type="evidence" value="ECO:0007669"/>
    <property type="project" value="UniProtKB-ARBA"/>
</dbReference>
<dbReference type="GO" id="GO:0042803">
    <property type="term" value="F:protein homodimerization activity"/>
    <property type="evidence" value="ECO:0007669"/>
    <property type="project" value="UniProtKB-ARBA"/>
</dbReference>
<evidence type="ECO:0000259" key="12">
    <source>
        <dbReference type="Pfam" id="PF00081"/>
    </source>
</evidence>
<evidence type="ECO:0000256" key="6">
    <source>
        <dbReference type="ARBA" id="ARBA00012682"/>
    </source>
</evidence>
<keyword evidence="7" id="KW-0479">Metal-binding</keyword>
<evidence type="ECO:0000256" key="1">
    <source>
        <dbReference type="ARBA" id="ARBA00001936"/>
    </source>
</evidence>
<dbReference type="InterPro" id="IPR019832">
    <property type="entry name" value="Mn/Fe_SOD_C"/>
</dbReference>
<comment type="catalytic activity">
    <reaction evidence="11">
        <text>2 superoxide + 2 H(+) = H2O2 + O2</text>
        <dbReference type="Rhea" id="RHEA:20696"/>
        <dbReference type="ChEBI" id="CHEBI:15378"/>
        <dbReference type="ChEBI" id="CHEBI:15379"/>
        <dbReference type="ChEBI" id="CHEBI:16240"/>
        <dbReference type="ChEBI" id="CHEBI:18421"/>
        <dbReference type="EC" id="1.15.1.1"/>
    </reaction>
</comment>
<dbReference type="EC" id="1.15.1.1" evidence="6"/>
<dbReference type="PANTHER" id="PTHR11404:SF6">
    <property type="entry name" value="SUPEROXIDE DISMUTASE [MN], MITOCHONDRIAL"/>
    <property type="match status" value="1"/>
</dbReference>
<comment type="similarity">
    <text evidence="4">Belongs to the iron/manganese superoxide dismutase family.</text>
</comment>
<dbReference type="Gene3D" id="1.10.287.990">
    <property type="entry name" value="Fe,Mn superoxide dismutase (SOD) domain"/>
    <property type="match status" value="1"/>
</dbReference>
<feature type="domain" description="Manganese/iron superoxide dismutase C-terminal" evidence="13">
    <location>
        <begin position="163"/>
        <end position="265"/>
    </location>
</feature>
<evidence type="ECO:0000259" key="13">
    <source>
        <dbReference type="Pfam" id="PF02777"/>
    </source>
</evidence>
<dbReference type="GO" id="GO:0005739">
    <property type="term" value="C:mitochondrion"/>
    <property type="evidence" value="ECO:0007669"/>
    <property type="project" value="UniProtKB-SubCell"/>
</dbReference>
<keyword evidence="8" id="KW-0560">Oxidoreductase</keyword>
<evidence type="ECO:0000256" key="5">
    <source>
        <dbReference type="ARBA" id="ARBA00011881"/>
    </source>
</evidence>
<dbReference type="InterPro" id="IPR036314">
    <property type="entry name" value="SOD_C_sf"/>
</dbReference>
<dbReference type="Pfam" id="PF02777">
    <property type="entry name" value="Sod_Fe_C"/>
    <property type="match status" value="1"/>
</dbReference>
<dbReference type="InterPro" id="IPR036324">
    <property type="entry name" value="Mn/Fe_SOD_N_sf"/>
</dbReference>
<dbReference type="PROSITE" id="PS00088">
    <property type="entry name" value="SOD_MN"/>
    <property type="match status" value="1"/>
</dbReference>
<comment type="subunit">
    <text evidence="5">Homotetramer.</text>
</comment>
<dbReference type="FunFam" id="3.55.40.20:FF:000003">
    <property type="entry name" value="Superoxide dismutase [Mn], mitochondrial"/>
    <property type="match status" value="1"/>
</dbReference>
<dbReference type="InterPro" id="IPR050265">
    <property type="entry name" value="Fe/Mn_Superoxide_Dismutase"/>
</dbReference>
<dbReference type="SUPFAM" id="SSF46609">
    <property type="entry name" value="Fe,Mn superoxide dismutase (SOD), N-terminal domain"/>
    <property type="match status" value="1"/>
</dbReference>
<evidence type="ECO:0000256" key="10">
    <source>
        <dbReference type="ARBA" id="ARBA00023211"/>
    </source>
</evidence>
<proteinExistence type="inferred from homology"/>
<dbReference type="InterPro" id="IPR001189">
    <property type="entry name" value="Mn/Fe_SOD"/>
</dbReference>
<keyword evidence="10" id="KW-0464">Manganese</keyword>
<dbReference type="PANTHER" id="PTHR11404">
    <property type="entry name" value="SUPEROXIDE DISMUTASE 2"/>
    <property type="match status" value="1"/>
</dbReference>
<keyword evidence="9" id="KW-0496">Mitochondrion</keyword>
<comment type="subcellular location">
    <subcellularLocation>
        <location evidence="3">Mitochondrion</location>
    </subcellularLocation>
</comment>
<evidence type="ECO:0000256" key="8">
    <source>
        <dbReference type="ARBA" id="ARBA00023002"/>
    </source>
</evidence>
<evidence type="ECO:0000313" key="14">
    <source>
        <dbReference type="EMBL" id="CAH0564636.1"/>
    </source>
</evidence>
<evidence type="ECO:0000256" key="7">
    <source>
        <dbReference type="ARBA" id="ARBA00022723"/>
    </source>
</evidence>
<dbReference type="InterPro" id="IPR019831">
    <property type="entry name" value="Mn/Fe_SOD_N"/>
</dbReference>
<comment type="cofactor">
    <cofactor evidence="1">
        <name>Mn(2+)</name>
        <dbReference type="ChEBI" id="CHEBI:29035"/>
    </cofactor>
</comment>
<accession>A0A9P0BME8</accession>
<protein>
    <recommendedName>
        <fullName evidence="6">superoxide dismutase</fullName>
        <ecNumber evidence="6">1.15.1.1</ecNumber>
    </recommendedName>
</protein>
<dbReference type="OrthoDB" id="239262at2759"/>
<dbReference type="FunFam" id="1.10.287.990:FF:000001">
    <property type="entry name" value="Superoxide dismutase"/>
    <property type="match status" value="1"/>
</dbReference>
<sequence length="270" mass="30287">MRFSREGHIYEKCKIFCLDADSYYTSSLHNLTASRCTVKKSFITTSIAKIFLILKRKMFTLRQLSQAVARNVRSKHTLPDLPYDYAALEPVISRDIMNLHHSKHHQTYVTNLNAAEDKLKLAVEKSDVSTIISLAPALKFNGGGHLNHSIFWQNLSPGSTKPSADLTALIDKSFGSFDKMKTDLSTATVAIQGSGWGWLGYCKKSGLIKISACPNQDPLEATTGLVPLLGIDVWEHAYYLQYKNVRADYVKAIFDIINWKDVSERLAKAK</sequence>
<evidence type="ECO:0000256" key="2">
    <source>
        <dbReference type="ARBA" id="ARBA00002170"/>
    </source>
</evidence>
<dbReference type="PRINTS" id="PR01703">
    <property type="entry name" value="MNSODISMTASE"/>
</dbReference>
<evidence type="ECO:0000256" key="3">
    <source>
        <dbReference type="ARBA" id="ARBA00004173"/>
    </source>
</evidence>
<dbReference type="GO" id="GO:0030145">
    <property type="term" value="F:manganese ion binding"/>
    <property type="evidence" value="ECO:0007669"/>
    <property type="project" value="TreeGrafter"/>
</dbReference>
<evidence type="ECO:0000256" key="9">
    <source>
        <dbReference type="ARBA" id="ARBA00023128"/>
    </source>
</evidence>
<dbReference type="EMBL" id="OV121140">
    <property type="protein sequence ID" value="CAH0564636.1"/>
    <property type="molecule type" value="Genomic_DNA"/>
</dbReference>